<name>A0A2P6MY88_9EUKA</name>
<gene>
    <name evidence="1" type="ORF">PROFUN_14944</name>
    <name evidence="2" type="ORF">PROFUN_14948</name>
</gene>
<accession>A0A2P6MY88</accession>
<protein>
    <submittedName>
        <fullName evidence="2">Uncharacterized protein</fullName>
    </submittedName>
</protein>
<dbReference type="OrthoDB" id="4708870at2759"/>
<dbReference type="EMBL" id="MDYQ01000308">
    <property type="protein sequence ID" value="PRP76675.1"/>
    <property type="molecule type" value="Genomic_DNA"/>
</dbReference>
<reference evidence="2 3" key="1">
    <citation type="journal article" date="2018" name="Genome Biol. Evol.">
        <title>Multiple Roots of Fruiting Body Formation in Amoebozoa.</title>
        <authorList>
            <person name="Hillmann F."/>
            <person name="Forbes G."/>
            <person name="Novohradska S."/>
            <person name="Ferling I."/>
            <person name="Riege K."/>
            <person name="Groth M."/>
            <person name="Westermann M."/>
            <person name="Marz M."/>
            <person name="Spaller T."/>
            <person name="Winckler T."/>
            <person name="Schaap P."/>
            <person name="Glockner G."/>
        </authorList>
    </citation>
    <scope>NUCLEOTIDE SEQUENCE [LARGE SCALE GENOMIC DNA]</scope>
    <source>
        <strain evidence="2 3">Jena</strain>
    </source>
</reference>
<dbReference type="EMBL" id="MDYQ01000308">
    <property type="protein sequence ID" value="PRP76679.1"/>
    <property type="molecule type" value="Genomic_DNA"/>
</dbReference>
<dbReference type="AlphaFoldDB" id="A0A2P6MY88"/>
<comment type="caution">
    <text evidence="2">The sequence shown here is derived from an EMBL/GenBank/DDBJ whole genome shotgun (WGS) entry which is preliminary data.</text>
</comment>
<dbReference type="InParanoid" id="A0A2P6MY88"/>
<proteinExistence type="predicted"/>
<evidence type="ECO:0000313" key="3">
    <source>
        <dbReference type="Proteomes" id="UP000241769"/>
    </source>
</evidence>
<dbReference type="STRING" id="1890364.A0A2P6MY88"/>
<evidence type="ECO:0000313" key="1">
    <source>
        <dbReference type="EMBL" id="PRP76675.1"/>
    </source>
</evidence>
<organism evidence="2 3">
    <name type="scientific">Planoprotostelium fungivorum</name>
    <dbReference type="NCBI Taxonomy" id="1890364"/>
    <lineage>
        <taxon>Eukaryota</taxon>
        <taxon>Amoebozoa</taxon>
        <taxon>Evosea</taxon>
        <taxon>Variosea</taxon>
        <taxon>Cavosteliida</taxon>
        <taxon>Cavosteliaceae</taxon>
        <taxon>Planoprotostelium</taxon>
    </lineage>
</organism>
<evidence type="ECO:0000313" key="2">
    <source>
        <dbReference type="EMBL" id="PRP76679.1"/>
    </source>
</evidence>
<sequence length="310" mass="35356">MGGNAIQNSVRLTPQRFKEIGAELLALLAPHFVRCAIPAPAPGKESHGDVDILVVRHPNCNFDPTTIGSKEVNVNTYLTSFEYKGHQIDLITVEEPFFDWQLFMLSFGYVGHLLGMVSKRLGISLSTDGVHVRRDYPGFVTDIRLSADPKLYCDFMGLDHQRWTLGFATVEEGFGWMSTSKFFTAHALKQLTAREKKRRRKRDMVQSFFKWLDNYVDTRPPTESVLEEALDFFGKREEWNAIEREANRREEFSQKFNGHVIQKMTGLNGKKLGDLMKHLKEEHGDALGVMSMDEMEAHVHDTLLSMNGDS</sequence>
<keyword evidence="3" id="KW-1185">Reference proteome</keyword>
<dbReference type="Proteomes" id="UP000241769">
    <property type="component" value="Unassembled WGS sequence"/>
</dbReference>